<evidence type="ECO:0000313" key="3">
    <source>
        <dbReference type="Proteomes" id="UP000838412"/>
    </source>
</evidence>
<dbReference type="AlphaFoldDB" id="A0A8J9Z726"/>
<feature type="region of interest" description="Disordered" evidence="1">
    <location>
        <begin position="1"/>
        <end position="75"/>
    </location>
</feature>
<evidence type="ECO:0000256" key="1">
    <source>
        <dbReference type="SAM" id="MobiDB-lite"/>
    </source>
</evidence>
<dbReference type="Proteomes" id="UP000838412">
    <property type="component" value="Chromosome 16"/>
</dbReference>
<organism evidence="2 3">
    <name type="scientific">Branchiostoma lanceolatum</name>
    <name type="common">Common lancelet</name>
    <name type="synonym">Amphioxus lanceolatum</name>
    <dbReference type="NCBI Taxonomy" id="7740"/>
    <lineage>
        <taxon>Eukaryota</taxon>
        <taxon>Metazoa</taxon>
        <taxon>Chordata</taxon>
        <taxon>Cephalochordata</taxon>
        <taxon>Leptocardii</taxon>
        <taxon>Amphioxiformes</taxon>
        <taxon>Branchiostomatidae</taxon>
        <taxon>Branchiostoma</taxon>
    </lineage>
</organism>
<sequence length="120" mass="13345">MYQHSGSATGDANNAAEIEDETEEASARHDPAPKRQRVTINTSELISHWLHKSSGSAINNASKDTETTEETEQNSKLTPYRTVLFDAINNTLRIEPYSSVNLNEISNEETNNDLRPSRGN</sequence>
<feature type="compositionally biased region" description="Polar residues" evidence="1">
    <location>
        <begin position="53"/>
        <end position="62"/>
    </location>
</feature>
<proteinExistence type="predicted"/>
<keyword evidence="3" id="KW-1185">Reference proteome</keyword>
<reference evidence="2" key="1">
    <citation type="submission" date="2022-01" db="EMBL/GenBank/DDBJ databases">
        <authorList>
            <person name="Braso-Vives M."/>
        </authorList>
    </citation>
    <scope>NUCLEOTIDE SEQUENCE</scope>
</reference>
<gene>
    <name evidence="2" type="primary">Hypp8179</name>
    <name evidence="2" type="ORF">BLAG_LOCUS9829</name>
</gene>
<name>A0A8J9Z726_BRALA</name>
<feature type="compositionally biased region" description="Polar residues" evidence="1">
    <location>
        <begin position="1"/>
        <end position="12"/>
    </location>
</feature>
<dbReference type="EMBL" id="OV696701">
    <property type="protein sequence ID" value="CAH1248506.1"/>
    <property type="molecule type" value="Genomic_DNA"/>
</dbReference>
<evidence type="ECO:0000313" key="2">
    <source>
        <dbReference type="EMBL" id="CAH1248506.1"/>
    </source>
</evidence>
<protein>
    <submittedName>
        <fullName evidence="2">Hypp8179 protein</fullName>
    </submittedName>
</protein>
<accession>A0A8J9Z726</accession>